<evidence type="ECO:0000313" key="6">
    <source>
        <dbReference type="EMBL" id="MCY1080622.1"/>
    </source>
</evidence>
<dbReference type="Pfam" id="PF00282">
    <property type="entry name" value="Pyridoxal_deC"/>
    <property type="match status" value="1"/>
</dbReference>
<reference evidence="6 7" key="1">
    <citation type="submission" date="2022-11" db="EMBL/GenBank/DDBJ databases">
        <title>Minimal conservation of predation-associated metabolite biosynthetic gene clusters underscores biosynthetic potential of Myxococcota including descriptions for ten novel species: Archangium lansinium sp. nov., Myxococcus landrumus sp. nov., Nannocystis bai.</title>
        <authorList>
            <person name="Ahearne A."/>
            <person name="Stevens C."/>
            <person name="Phillips K."/>
        </authorList>
    </citation>
    <scope>NUCLEOTIDE SEQUENCE [LARGE SCALE GENOMIC DNA]</scope>
    <source>
        <strain evidence="6 7">MIWBW</strain>
    </source>
</reference>
<dbReference type="Gene3D" id="3.90.1150.10">
    <property type="entry name" value="Aspartate Aminotransferase, domain 1"/>
    <property type="match status" value="1"/>
</dbReference>
<organism evidence="6 7">
    <name type="scientific">Archangium lansingense</name>
    <dbReference type="NCBI Taxonomy" id="2995310"/>
    <lineage>
        <taxon>Bacteria</taxon>
        <taxon>Pseudomonadati</taxon>
        <taxon>Myxococcota</taxon>
        <taxon>Myxococcia</taxon>
        <taxon>Myxococcales</taxon>
        <taxon>Cystobacterineae</taxon>
        <taxon>Archangiaceae</taxon>
        <taxon>Archangium</taxon>
    </lineage>
</organism>
<evidence type="ECO:0000313" key="7">
    <source>
        <dbReference type="Proteomes" id="UP001207654"/>
    </source>
</evidence>
<keyword evidence="2 5" id="KW-0663">Pyridoxal phosphate</keyword>
<keyword evidence="7" id="KW-1185">Reference proteome</keyword>
<keyword evidence="6" id="KW-0032">Aminotransferase</keyword>
<proteinExistence type="inferred from homology"/>
<keyword evidence="6" id="KW-0808">Transferase</keyword>
<dbReference type="EMBL" id="JAPNKA010000001">
    <property type="protein sequence ID" value="MCY1080622.1"/>
    <property type="molecule type" value="Genomic_DNA"/>
</dbReference>
<dbReference type="InterPro" id="IPR015424">
    <property type="entry name" value="PyrdxlP-dep_Trfase"/>
</dbReference>
<dbReference type="InterPro" id="IPR050477">
    <property type="entry name" value="GrpII_AminoAcid_Decarb"/>
</dbReference>
<evidence type="ECO:0000256" key="4">
    <source>
        <dbReference type="ARBA" id="ARBA00038302"/>
    </source>
</evidence>
<dbReference type="SUPFAM" id="SSF53383">
    <property type="entry name" value="PLP-dependent transferases"/>
    <property type="match status" value="1"/>
</dbReference>
<protein>
    <submittedName>
        <fullName evidence="6">Aspartate aminotransferase family protein</fullName>
    </submittedName>
</protein>
<dbReference type="Gene3D" id="3.40.640.10">
    <property type="entry name" value="Type I PLP-dependent aspartate aminotransferase-like (Major domain)"/>
    <property type="match status" value="1"/>
</dbReference>
<dbReference type="InterPro" id="IPR015421">
    <property type="entry name" value="PyrdxlP-dep_Trfase_major"/>
</dbReference>
<keyword evidence="3 5" id="KW-0456">Lyase</keyword>
<dbReference type="Gene3D" id="6.10.140.2150">
    <property type="match status" value="1"/>
</dbReference>
<evidence type="ECO:0000256" key="3">
    <source>
        <dbReference type="ARBA" id="ARBA00023239"/>
    </source>
</evidence>
<dbReference type="Proteomes" id="UP001207654">
    <property type="component" value="Unassembled WGS sequence"/>
</dbReference>
<evidence type="ECO:0000256" key="1">
    <source>
        <dbReference type="ARBA" id="ARBA00001933"/>
    </source>
</evidence>
<evidence type="ECO:0000256" key="5">
    <source>
        <dbReference type="RuleBase" id="RU000382"/>
    </source>
</evidence>
<comment type="caution">
    <text evidence="6">The sequence shown here is derived from an EMBL/GenBank/DDBJ whole genome shotgun (WGS) entry which is preliminary data.</text>
</comment>
<dbReference type="InterPro" id="IPR002129">
    <property type="entry name" value="PyrdxlP-dep_de-COase"/>
</dbReference>
<dbReference type="InterPro" id="IPR015422">
    <property type="entry name" value="PyrdxlP-dep_Trfase_small"/>
</dbReference>
<evidence type="ECO:0000256" key="2">
    <source>
        <dbReference type="ARBA" id="ARBA00022898"/>
    </source>
</evidence>
<name>A0ABT4AG09_9BACT</name>
<gene>
    <name evidence="6" type="ORF">OV287_39885</name>
</gene>
<accession>A0ABT4AG09</accession>
<dbReference type="PANTHER" id="PTHR42735:SF6">
    <property type="entry name" value="SPHINGOSINE-1-PHOSPHATE LYASE 1"/>
    <property type="match status" value="1"/>
</dbReference>
<dbReference type="PANTHER" id="PTHR42735">
    <property type="match status" value="1"/>
</dbReference>
<comment type="similarity">
    <text evidence="4">Belongs to the group II decarboxylase family. Sphingosine-1-phosphate lyase subfamily.</text>
</comment>
<comment type="cofactor">
    <cofactor evidence="1 5">
        <name>pyridoxal 5'-phosphate</name>
        <dbReference type="ChEBI" id="CHEBI:597326"/>
    </cofactor>
</comment>
<dbReference type="RefSeq" id="WP_267539271.1">
    <property type="nucleotide sequence ID" value="NZ_JAPNKA010000001.1"/>
</dbReference>
<dbReference type="GO" id="GO:0008483">
    <property type="term" value="F:transaminase activity"/>
    <property type="evidence" value="ECO:0007669"/>
    <property type="project" value="UniProtKB-KW"/>
</dbReference>
<sequence>MSKSPRLATQGLSHQDVLARMRAMRTEDARWQEGRTWSLVYNAGEDIRRIAAEAYTEFMSENGLSPLAFPSLRRFEAEVLAIATELFHGNTAAGTMTSGGTESILMAVKTARDFARAERGITEPEMVLPASVHPAFQKAAHYFGVKPINVPVAPDFRADVNAMRAAIGPRTVLVVGSAPSYPHGVMDPISELAAMAQEKGVLFHVDACLGGFLLPFAKRLGHDIPDFDFAVPGVTSLSADLHKYGYAAKGASIVLYRTPELRRHQFFTYAGWSGGIYASPSMAGTRPGGAIAAAWAILKYLGEEGYLRLARTVLDTSKALREGIAAVPGLRLLGRPPLSVFAFTSDTLDVYALGDAMEARGWKLDRQMMPPALHLMVTPAHAAVVEPFLADLRACAASLASGEPAPDGSAAMYGMLGALPDPKDAEGFILQFMDGLYDASEQE</sequence>